<dbReference type="Pfam" id="PF13305">
    <property type="entry name" value="TetR_C_33"/>
    <property type="match status" value="1"/>
</dbReference>
<dbReference type="PANTHER" id="PTHR30055:SF220">
    <property type="entry name" value="TETR-FAMILY REGULATORY PROTEIN"/>
    <property type="match status" value="1"/>
</dbReference>
<evidence type="ECO:0000256" key="2">
    <source>
        <dbReference type="ARBA" id="ARBA00023125"/>
    </source>
</evidence>
<dbReference type="InterPro" id="IPR050109">
    <property type="entry name" value="HTH-type_TetR-like_transc_reg"/>
</dbReference>
<keyword evidence="2 4" id="KW-0238">DNA-binding</keyword>
<name>A0A7W3J7K8_9MICO</name>
<gene>
    <name evidence="7" type="ORF">FHX71_001637</name>
</gene>
<dbReference type="InterPro" id="IPR025996">
    <property type="entry name" value="MT1864/Rv1816-like_C"/>
</dbReference>
<dbReference type="PANTHER" id="PTHR30055">
    <property type="entry name" value="HTH-TYPE TRANSCRIPTIONAL REGULATOR RUTR"/>
    <property type="match status" value="1"/>
</dbReference>
<evidence type="ECO:0000313" key="8">
    <source>
        <dbReference type="Proteomes" id="UP000540568"/>
    </source>
</evidence>
<dbReference type="SUPFAM" id="SSF46689">
    <property type="entry name" value="Homeodomain-like"/>
    <property type="match status" value="1"/>
</dbReference>
<dbReference type="InterPro" id="IPR036271">
    <property type="entry name" value="Tet_transcr_reg_TetR-rel_C_sf"/>
</dbReference>
<dbReference type="GO" id="GO:0000976">
    <property type="term" value="F:transcription cis-regulatory region binding"/>
    <property type="evidence" value="ECO:0007669"/>
    <property type="project" value="TreeGrafter"/>
</dbReference>
<feature type="domain" description="HTH tetR-type" evidence="6">
    <location>
        <begin position="22"/>
        <end position="82"/>
    </location>
</feature>
<feature type="DNA-binding region" description="H-T-H motif" evidence="4">
    <location>
        <begin position="45"/>
        <end position="64"/>
    </location>
</feature>
<feature type="region of interest" description="Disordered" evidence="5">
    <location>
        <begin position="1"/>
        <end position="20"/>
    </location>
</feature>
<reference evidence="7 8" key="1">
    <citation type="submission" date="2020-07" db="EMBL/GenBank/DDBJ databases">
        <title>Sequencing the genomes of 1000 actinobacteria strains.</title>
        <authorList>
            <person name="Klenk H.-P."/>
        </authorList>
    </citation>
    <scope>NUCLEOTIDE SEQUENCE [LARGE SCALE GENOMIC DNA]</scope>
    <source>
        <strain evidence="7 8">DSM 44121</strain>
    </source>
</reference>
<evidence type="ECO:0000256" key="3">
    <source>
        <dbReference type="ARBA" id="ARBA00023163"/>
    </source>
</evidence>
<dbReference type="InterPro" id="IPR001647">
    <property type="entry name" value="HTH_TetR"/>
</dbReference>
<evidence type="ECO:0000256" key="1">
    <source>
        <dbReference type="ARBA" id="ARBA00023015"/>
    </source>
</evidence>
<evidence type="ECO:0000256" key="5">
    <source>
        <dbReference type="SAM" id="MobiDB-lite"/>
    </source>
</evidence>
<evidence type="ECO:0000259" key="6">
    <source>
        <dbReference type="PROSITE" id="PS50977"/>
    </source>
</evidence>
<organism evidence="7 8">
    <name type="scientific">Promicromonospora sukumoe</name>
    <dbReference type="NCBI Taxonomy" id="88382"/>
    <lineage>
        <taxon>Bacteria</taxon>
        <taxon>Bacillati</taxon>
        <taxon>Actinomycetota</taxon>
        <taxon>Actinomycetes</taxon>
        <taxon>Micrococcales</taxon>
        <taxon>Promicromonosporaceae</taxon>
        <taxon>Promicromonospora</taxon>
    </lineage>
</organism>
<dbReference type="PROSITE" id="PS50977">
    <property type="entry name" value="HTH_TETR_2"/>
    <property type="match status" value="1"/>
</dbReference>
<dbReference type="PRINTS" id="PR00455">
    <property type="entry name" value="HTHTETR"/>
</dbReference>
<dbReference type="GO" id="GO:0003700">
    <property type="term" value="F:DNA-binding transcription factor activity"/>
    <property type="evidence" value="ECO:0007669"/>
    <property type="project" value="TreeGrafter"/>
</dbReference>
<evidence type="ECO:0000313" key="7">
    <source>
        <dbReference type="EMBL" id="MBA8807695.1"/>
    </source>
</evidence>
<sequence>MTPPDGGSTTPAVTRPVGHHHGDLRNALEAAALDLLAERGPSGFTLNEVSRRAGVSKAAPYKHFADKDDLLASLVQRCYERQHSAFSTAVAEAATPTDALVAFAAAYVRFAAEEPALFTLTFGGTLDKAAHPRLEEAGNRVLDVITAPAQDLAQDADDAHRLVLAIAANAHGFAVFHLQGVIARLDLAVGQAERCASLLTQA</sequence>
<dbReference type="EMBL" id="JACGWV010000001">
    <property type="protein sequence ID" value="MBA8807695.1"/>
    <property type="molecule type" value="Genomic_DNA"/>
</dbReference>
<keyword evidence="3" id="KW-0804">Transcription</keyword>
<keyword evidence="1" id="KW-0805">Transcription regulation</keyword>
<dbReference type="RefSeq" id="WP_182615227.1">
    <property type="nucleotide sequence ID" value="NZ_BAAATF010000007.1"/>
</dbReference>
<dbReference type="Pfam" id="PF00440">
    <property type="entry name" value="TetR_N"/>
    <property type="match status" value="1"/>
</dbReference>
<protein>
    <submittedName>
        <fullName evidence="7">AcrR family transcriptional regulator</fullName>
    </submittedName>
</protein>
<dbReference type="Gene3D" id="1.10.357.10">
    <property type="entry name" value="Tetracycline Repressor, domain 2"/>
    <property type="match status" value="1"/>
</dbReference>
<evidence type="ECO:0000256" key="4">
    <source>
        <dbReference type="PROSITE-ProRule" id="PRU00335"/>
    </source>
</evidence>
<dbReference type="SUPFAM" id="SSF48498">
    <property type="entry name" value="Tetracyclin repressor-like, C-terminal domain"/>
    <property type="match status" value="1"/>
</dbReference>
<dbReference type="InterPro" id="IPR009057">
    <property type="entry name" value="Homeodomain-like_sf"/>
</dbReference>
<accession>A0A7W3J7K8</accession>
<proteinExistence type="predicted"/>
<dbReference type="Proteomes" id="UP000540568">
    <property type="component" value="Unassembled WGS sequence"/>
</dbReference>
<comment type="caution">
    <text evidence="7">The sequence shown here is derived from an EMBL/GenBank/DDBJ whole genome shotgun (WGS) entry which is preliminary data.</text>
</comment>
<dbReference type="AlphaFoldDB" id="A0A7W3J7K8"/>
<keyword evidence="8" id="KW-1185">Reference proteome</keyword>